<keyword evidence="2" id="KW-1185">Reference proteome</keyword>
<protein>
    <submittedName>
        <fullName evidence="1">Uncharacterized protein</fullName>
    </submittedName>
</protein>
<dbReference type="Proteomes" id="UP001497535">
    <property type="component" value="Unassembled WGS sequence"/>
</dbReference>
<organism evidence="1 2">
    <name type="scientific">Meloidogyne enterolobii</name>
    <name type="common">Root-knot nematode worm</name>
    <name type="synonym">Meloidogyne mayaguensis</name>
    <dbReference type="NCBI Taxonomy" id="390850"/>
    <lineage>
        <taxon>Eukaryota</taxon>
        <taxon>Metazoa</taxon>
        <taxon>Ecdysozoa</taxon>
        <taxon>Nematoda</taxon>
        <taxon>Chromadorea</taxon>
        <taxon>Rhabditida</taxon>
        <taxon>Tylenchina</taxon>
        <taxon>Tylenchomorpha</taxon>
        <taxon>Tylenchoidea</taxon>
        <taxon>Meloidogynidae</taxon>
        <taxon>Meloidogyninae</taxon>
        <taxon>Meloidogyne</taxon>
    </lineage>
</organism>
<reference evidence="1" key="1">
    <citation type="submission" date="2023-11" db="EMBL/GenBank/DDBJ databases">
        <authorList>
            <person name="Poullet M."/>
        </authorList>
    </citation>
    <scope>NUCLEOTIDE SEQUENCE</scope>
    <source>
        <strain evidence="1">E1834</strain>
    </source>
</reference>
<evidence type="ECO:0000313" key="2">
    <source>
        <dbReference type="Proteomes" id="UP001497535"/>
    </source>
</evidence>
<sequence>MNLIYLSYLIIIFMPLFSLTLNLEGAKFCNFPTPTGTNVTDKTFFINGHKDFGGQRIIYNGQKGTCNPNIPKNWESVIIIQDGGSVSNVILGASPDGTSSDICCLGSCTLNNVFWENVCWRAASFRAPTGFNREQKNKGGTSKEFTYTVNGGGALDGFQKIFDQSGPGKSIINKFCAANCEIALRSCGDCGLQYQRGLTITDSKFMGPGLTIIGANANLKDQVTLSNVEVYGYNNPKTKIAFACSEYNPPSDNYVGYEPGKAGTGTSCKYGAGAVTVIN</sequence>
<gene>
    <name evidence="1" type="ORF">MENTE1834_LOCUS34102</name>
</gene>
<name>A0ACB1A603_MELEN</name>
<comment type="caution">
    <text evidence="1">The sequence shown here is derived from an EMBL/GenBank/DDBJ whole genome shotgun (WGS) entry which is preliminary data.</text>
</comment>
<evidence type="ECO:0000313" key="1">
    <source>
        <dbReference type="EMBL" id="CAK5086593.1"/>
    </source>
</evidence>
<proteinExistence type="predicted"/>
<dbReference type="EMBL" id="CAVMJV010000061">
    <property type="protein sequence ID" value="CAK5086593.1"/>
    <property type="molecule type" value="Genomic_DNA"/>
</dbReference>
<accession>A0ACB1A603</accession>